<evidence type="ECO:0000313" key="3">
    <source>
        <dbReference type="Proteomes" id="UP000596857"/>
    </source>
</evidence>
<dbReference type="SUPFAM" id="SSF53448">
    <property type="entry name" value="Nucleotide-diphospho-sugar transferases"/>
    <property type="match status" value="1"/>
</dbReference>
<dbReference type="CDD" id="cd02511">
    <property type="entry name" value="Beta4Glucosyltransferase"/>
    <property type="match status" value="1"/>
</dbReference>
<dbReference type="Gene3D" id="3.90.550.10">
    <property type="entry name" value="Spore Coat Polysaccharide Biosynthesis Protein SpsA, Chain A"/>
    <property type="match status" value="1"/>
</dbReference>
<organism evidence="2 3">
    <name type="scientific">Paenibacillus phytohabitans</name>
    <dbReference type="NCBI Taxonomy" id="2654978"/>
    <lineage>
        <taxon>Bacteria</taxon>
        <taxon>Bacillati</taxon>
        <taxon>Bacillota</taxon>
        <taxon>Bacilli</taxon>
        <taxon>Bacillales</taxon>
        <taxon>Paenibacillaceae</taxon>
        <taxon>Paenibacillus</taxon>
    </lineage>
</organism>
<dbReference type="InterPro" id="IPR001173">
    <property type="entry name" value="Glyco_trans_2-like"/>
</dbReference>
<proteinExistence type="predicted"/>
<dbReference type="InterPro" id="IPR029044">
    <property type="entry name" value="Nucleotide-diphossugar_trans"/>
</dbReference>
<keyword evidence="3" id="KW-1185">Reference proteome</keyword>
<dbReference type="Pfam" id="PF00535">
    <property type="entry name" value="Glycos_transf_2"/>
    <property type="match status" value="1"/>
</dbReference>
<accession>A0ABX1YJ77</accession>
<sequence>MITISLCMIVRNEQATLERCIHSVQEAVDEIIIVDTGSTDSTKEIAGRWTPHVRDYKWKHHFADARNYSFEQAAMDYILWLDADDVLLPAELQKLLELKHSLSPDIDRVSMPYHCDFDEYGHATLKVRRVRLVRRSRNYEWTGAVHEDLSIEEGGCLDSDIVITHRKNHSRSDTKRNLRIYELLLSSGVEFTARDTLHYAMELHQHSFYEQAVLYYQQFIDSNQRTIEDIIHVCSKLADCYYHMGNRDKEQEWIFKSFTYDIPRPEFCCRLAYFFLEKEQFQQAVYWYKLAIESPPPVNPWAISNDVARTWLPHMQLGMCYYHLNAYELSYHHNKIASGYLPDDQRILNNLILLENEILKVKEQPDLRLTTFPC</sequence>
<dbReference type="SUPFAM" id="SSF48452">
    <property type="entry name" value="TPR-like"/>
    <property type="match status" value="1"/>
</dbReference>
<dbReference type="PANTHER" id="PTHR43630">
    <property type="entry name" value="POLY-BETA-1,6-N-ACETYL-D-GLUCOSAMINE SYNTHASE"/>
    <property type="match status" value="1"/>
</dbReference>
<gene>
    <name evidence="2" type="ORF">GC101_19675</name>
</gene>
<evidence type="ECO:0000313" key="2">
    <source>
        <dbReference type="EMBL" id="NOU81087.1"/>
    </source>
</evidence>
<evidence type="ECO:0000259" key="1">
    <source>
        <dbReference type="Pfam" id="PF00535"/>
    </source>
</evidence>
<comment type="caution">
    <text evidence="2">The sequence shown here is derived from an EMBL/GenBank/DDBJ whole genome shotgun (WGS) entry which is preliminary data.</text>
</comment>
<reference evidence="2 3" key="1">
    <citation type="submission" date="2019-10" db="EMBL/GenBank/DDBJ databases">
        <title>Description of Paenibacillus terricola sp. nov.</title>
        <authorList>
            <person name="Carlier A."/>
            <person name="Qi S."/>
        </authorList>
    </citation>
    <scope>NUCLEOTIDE SEQUENCE [LARGE SCALE GENOMIC DNA]</scope>
    <source>
        <strain evidence="2 3">LMG 31459</strain>
    </source>
</reference>
<dbReference type="Proteomes" id="UP000596857">
    <property type="component" value="Unassembled WGS sequence"/>
</dbReference>
<dbReference type="InterPro" id="IPR011990">
    <property type="entry name" value="TPR-like_helical_dom_sf"/>
</dbReference>
<dbReference type="EMBL" id="WHOB01000059">
    <property type="protein sequence ID" value="NOU81087.1"/>
    <property type="molecule type" value="Genomic_DNA"/>
</dbReference>
<dbReference type="Gene3D" id="1.25.40.10">
    <property type="entry name" value="Tetratricopeptide repeat domain"/>
    <property type="match status" value="1"/>
</dbReference>
<name>A0ABX1YJ77_9BACL</name>
<feature type="domain" description="Glycosyltransferase 2-like" evidence="1">
    <location>
        <begin position="5"/>
        <end position="107"/>
    </location>
</feature>
<dbReference type="RefSeq" id="WP_171718608.1">
    <property type="nucleotide sequence ID" value="NZ_WHOB01000059.1"/>
</dbReference>
<dbReference type="PANTHER" id="PTHR43630:SF2">
    <property type="entry name" value="GLYCOSYLTRANSFERASE"/>
    <property type="match status" value="1"/>
</dbReference>
<protein>
    <submittedName>
        <fullName evidence="2">Glycosyltransferase</fullName>
    </submittedName>
</protein>